<dbReference type="KEGG" id="bmic:BmR1_04g05710"/>
<evidence type="ECO:0000259" key="2">
    <source>
        <dbReference type="PROSITE" id="PS51203"/>
    </source>
</evidence>
<dbReference type="VEuPathDB" id="PiroplasmaDB:BmR1_04g05710"/>
<dbReference type="PROSITE" id="PS51048">
    <property type="entry name" value="SGS"/>
    <property type="match status" value="1"/>
</dbReference>
<feature type="domain" description="SGS" evidence="1">
    <location>
        <begin position="142"/>
        <end position="214"/>
    </location>
</feature>
<dbReference type="EMBL" id="LN871599">
    <property type="protein sequence ID" value="CCF75340.1"/>
    <property type="molecule type" value="Genomic_DNA"/>
</dbReference>
<dbReference type="InterPro" id="IPR008978">
    <property type="entry name" value="HSP20-like_chaperone"/>
</dbReference>
<accession>I7JCP1</accession>
<dbReference type="Proteomes" id="UP000002899">
    <property type="component" value="Chromosome IV"/>
</dbReference>
<dbReference type="InterPro" id="IPR052289">
    <property type="entry name" value="Calcyclin-binding_UBL-bridge"/>
</dbReference>
<dbReference type="OrthoDB" id="164025at2759"/>
<dbReference type="SUPFAM" id="SSF49764">
    <property type="entry name" value="HSP20-like chaperones"/>
    <property type="match status" value="1"/>
</dbReference>
<gene>
    <name evidence="3" type="ORF">BmR1_04g05710</name>
</gene>
<dbReference type="GeneID" id="24425786"/>
<dbReference type="AlphaFoldDB" id="I7JCP1"/>
<evidence type="ECO:0000313" key="3">
    <source>
        <dbReference type="EMBL" id="CCF75340.1"/>
    </source>
</evidence>
<dbReference type="GO" id="GO:0005634">
    <property type="term" value="C:nucleus"/>
    <property type="evidence" value="ECO:0007669"/>
    <property type="project" value="TreeGrafter"/>
</dbReference>
<dbReference type="PANTHER" id="PTHR13164:SF3">
    <property type="entry name" value="CALCYCLIN-BINDING PROTEIN"/>
    <property type="match status" value="1"/>
</dbReference>
<evidence type="ECO:0000259" key="1">
    <source>
        <dbReference type="PROSITE" id="PS51048"/>
    </source>
</evidence>
<sequence length="214" mass="24503">MTSVGDEIKEWQRLLDLTNVKSVKDKINKHITDLKCISPCTINSTINGTNGDVKSSKQCKTINEFSWEQETSSIKIRIKFDNISTHDRSKINLQCDASSVSLTVNDFKSPDNNANYMFRIAKLHSKINPEKSSYHLKTNYIVLSLEKESPGHWPSVEYKQSNITKPKIPEADKDSDPNSMLIDLMKNLYQEGDDEMKRTIAKAWTEANEKRNFV</sequence>
<dbReference type="InterPro" id="IPR007699">
    <property type="entry name" value="SGS_dom"/>
</dbReference>
<dbReference type="Pfam" id="PF04969">
    <property type="entry name" value="CS"/>
    <property type="match status" value="1"/>
</dbReference>
<name>I7JCP1_BABMR</name>
<keyword evidence="4" id="KW-1185">Reference proteome</keyword>
<protein>
    <submittedName>
        <fullName evidence="3">Calcyclin-binding protein</fullName>
    </submittedName>
</protein>
<organism evidence="3 4">
    <name type="scientific">Babesia microti (strain RI)</name>
    <dbReference type="NCBI Taxonomy" id="1133968"/>
    <lineage>
        <taxon>Eukaryota</taxon>
        <taxon>Sar</taxon>
        <taxon>Alveolata</taxon>
        <taxon>Apicomplexa</taxon>
        <taxon>Aconoidasida</taxon>
        <taxon>Piroplasmida</taxon>
        <taxon>Babesiidae</taxon>
        <taxon>Babesia</taxon>
    </lineage>
</organism>
<dbReference type="Gene3D" id="2.60.40.790">
    <property type="match status" value="1"/>
</dbReference>
<dbReference type="RefSeq" id="XP_012649748.1">
    <property type="nucleotide sequence ID" value="XM_012794294.1"/>
</dbReference>
<reference evidence="3 4" key="2">
    <citation type="journal article" date="2013" name="PLoS ONE">
        <title>Whole genome mapping and re-organization of the nuclear and mitochondrial genomes of Babesia microti isolates.</title>
        <authorList>
            <person name="Cornillot E."/>
            <person name="Dassouli A."/>
            <person name="Garg A."/>
            <person name="Pachikara N."/>
            <person name="Randazzo S."/>
            <person name="Depoix D."/>
            <person name="Carcy B."/>
            <person name="Delbecq S."/>
            <person name="Frutos R."/>
            <person name="Silva J.C."/>
            <person name="Sutton R."/>
            <person name="Krause P.J."/>
            <person name="Mamoun C.B."/>
        </authorList>
    </citation>
    <scope>NUCLEOTIDE SEQUENCE [LARGE SCALE GENOMIC DNA]</scope>
    <source>
        <strain evidence="3 4">RI</strain>
    </source>
</reference>
<dbReference type="PANTHER" id="PTHR13164">
    <property type="entry name" value="CALICYLIN BINDING PROTEIN"/>
    <property type="match status" value="1"/>
</dbReference>
<reference evidence="3 4" key="3">
    <citation type="journal article" date="2016" name="Sci. Rep.">
        <title>Genome-wide diversity and gene expression profiling of Babesia microti isolates identify polymorphic genes that mediate host-pathogen interactions.</title>
        <authorList>
            <person name="Silva J.C."/>
            <person name="Cornillot E."/>
            <person name="McCracken C."/>
            <person name="Usmani-Brown S."/>
            <person name="Dwivedi A."/>
            <person name="Ifeonu O.O."/>
            <person name="Crabtree J."/>
            <person name="Gotia H.T."/>
            <person name="Virji A.Z."/>
            <person name="Reynes C."/>
            <person name="Colinge J."/>
            <person name="Kumar V."/>
            <person name="Lawres L."/>
            <person name="Pazzi J.E."/>
            <person name="Pablo J.V."/>
            <person name="Hung C."/>
            <person name="Brancato J."/>
            <person name="Kumari P."/>
            <person name="Orvis J."/>
            <person name="Tretina K."/>
            <person name="Chibucos M."/>
            <person name="Ott S."/>
            <person name="Sadzewicz L."/>
            <person name="Sengamalay N."/>
            <person name="Shetty A.C."/>
            <person name="Su Q."/>
            <person name="Tallon L."/>
            <person name="Fraser C.M."/>
            <person name="Frutos R."/>
            <person name="Molina D.M."/>
            <person name="Krause P.J."/>
            <person name="Ben Mamoun C."/>
        </authorList>
    </citation>
    <scope>NUCLEOTIDE SEQUENCE [LARGE SCALE GENOMIC DNA]</scope>
    <source>
        <strain evidence="3 4">RI</strain>
    </source>
</reference>
<feature type="domain" description="CS" evidence="2">
    <location>
        <begin position="60"/>
        <end position="157"/>
    </location>
</feature>
<dbReference type="InterPro" id="IPR007052">
    <property type="entry name" value="CS_dom"/>
</dbReference>
<dbReference type="PROSITE" id="PS51203">
    <property type="entry name" value="CS"/>
    <property type="match status" value="1"/>
</dbReference>
<reference evidence="3 4" key="1">
    <citation type="journal article" date="2012" name="Nucleic Acids Res.">
        <title>Sequencing of the smallest Apicomplexan genome from the human pathogen Babesia microti.</title>
        <authorList>
            <person name="Cornillot E."/>
            <person name="Hadj-Kaddour K."/>
            <person name="Dassouli A."/>
            <person name="Noel B."/>
            <person name="Ranwez V."/>
            <person name="Vacherie B."/>
            <person name="Augagneur Y."/>
            <person name="Bres V."/>
            <person name="Duclos A."/>
            <person name="Randazzo S."/>
            <person name="Carcy B."/>
            <person name="Debierre-Grockiego F."/>
            <person name="Delbecq S."/>
            <person name="Moubri-Menage K."/>
            <person name="Shams-Eldin H."/>
            <person name="Usmani-Brown S."/>
            <person name="Bringaud F."/>
            <person name="Wincker P."/>
            <person name="Vivares C.P."/>
            <person name="Schwarz R.T."/>
            <person name="Schetters T.P."/>
            <person name="Krause P.J."/>
            <person name="Gorenflot A."/>
            <person name="Berry V."/>
            <person name="Barbe V."/>
            <person name="Ben Mamoun C."/>
        </authorList>
    </citation>
    <scope>NUCLEOTIDE SEQUENCE [LARGE SCALE GENOMIC DNA]</scope>
    <source>
        <strain evidence="3 4">RI</strain>
    </source>
</reference>
<evidence type="ECO:0000313" key="4">
    <source>
        <dbReference type="Proteomes" id="UP000002899"/>
    </source>
</evidence>
<proteinExistence type="predicted"/>